<protein>
    <submittedName>
        <fullName evidence="4">Uncharacterized protein</fullName>
    </submittedName>
</protein>
<evidence type="ECO:0000256" key="2">
    <source>
        <dbReference type="SAM" id="MobiDB-lite"/>
    </source>
</evidence>
<accession>A0ABV6DNZ1</accession>
<feature type="coiled-coil region" evidence="1">
    <location>
        <begin position="36"/>
        <end position="99"/>
    </location>
</feature>
<gene>
    <name evidence="4" type="ORF">ACFFK0_18195</name>
</gene>
<organism evidence="4 5">
    <name type="scientific">Paenibacillus chartarius</name>
    <dbReference type="NCBI Taxonomy" id="747481"/>
    <lineage>
        <taxon>Bacteria</taxon>
        <taxon>Bacillati</taxon>
        <taxon>Bacillota</taxon>
        <taxon>Bacilli</taxon>
        <taxon>Bacillales</taxon>
        <taxon>Paenibacillaceae</taxon>
        <taxon>Paenibacillus</taxon>
    </lineage>
</organism>
<feature type="region of interest" description="Disordered" evidence="2">
    <location>
        <begin position="132"/>
        <end position="155"/>
    </location>
</feature>
<dbReference type="Proteomes" id="UP001589776">
    <property type="component" value="Unassembled WGS sequence"/>
</dbReference>
<reference evidence="4 5" key="1">
    <citation type="submission" date="2024-09" db="EMBL/GenBank/DDBJ databases">
        <authorList>
            <person name="Sun Q."/>
            <person name="Mori K."/>
        </authorList>
    </citation>
    <scope>NUCLEOTIDE SEQUENCE [LARGE SCALE GENOMIC DNA]</scope>
    <source>
        <strain evidence="4 5">CCM 7759</strain>
    </source>
</reference>
<feature type="transmembrane region" description="Helical" evidence="3">
    <location>
        <begin position="6"/>
        <end position="23"/>
    </location>
</feature>
<name>A0ABV6DNZ1_9BACL</name>
<evidence type="ECO:0000313" key="4">
    <source>
        <dbReference type="EMBL" id="MFC0214366.1"/>
    </source>
</evidence>
<keyword evidence="3" id="KW-0812">Transmembrane</keyword>
<evidence type="ECO:0000313" key="5">
    <source>
        <dbReference type="Proteomes" id="UP001589776"/>
    </source>
</evidence>
<evidence type="ECO:0000256" key="1">
    <source>
        <dbReference type="SAM" id="Coils"/>
    </source>
</evidence>
<proteinExistence type="predicted"/>
<dbReference type="EMBL" id="JBHLWN010000071">
    <property type="protein sequence ID" value="MFC0214366.1"/>
    <property type="molecule type" value="Genomic_DNA"/>
</dbReference>
<keyword evidence="3" id="KW-0472">Membrane</keyword>
<sequence>MTLQPWMYVVLLGLVCLVYAQLIPRREKEAPSGTMMKELEQSMEMFASDMEEQNEALLELFSETKRDYEGHLAKLSGRLEQLEKQNQRLIEELSKPREASPQPHIQSAQEAQFKEDVSLPRQELPALTDQVMPGEGISVSDGNVRSPSNDETIDETSRDPLLMNIKDRYAELFKLYGESKSIEYIAKKLQMNKGEVQLIIQLAKQEESAHV</sequence>
<keyword evidence="3" id="KW-1133">Transmembrane helix</keyword>
<keyword evidence="1" id="KW-0175">Coiled coil</keyword>
<feature type="compositionally biased region" description="Polar residues" evidence="2">
    <location>
        <begin position="140"/>
        <end position="150"/>
    </location>
</feature>
<keyword evidence="5" id="KW-1185">Reference proteome</keyword>
<comment type="caution">
    <text evidence="4">The sequence shown here is derived from an EMBL/GenBank/DDBJ whole genome shotgun (WGS) entry which is preliminary data.</text>
</comment>
<evidence type="ECO:0000256" key="3">
    <source>
        <dbReference type="SAM" id="Phobius"/>
    </source>
</evidence>
<dbReference type="RefSeq" id="WP_377471727.1">
    <property type="nucleotide sequence ID" value="NZ_JBHLWN010000071.1"/>
</dbReference>